<feature type="domain" description="N-acetyltransferase" evidence="3">
    <location>
        <begin position="20"/>
        <end position="173"/>
    </location>
</feature>
<gene>
    <name evidence="4" type="ORF">A2Y83_05425</name>
</gene>
<reference evidence="4 5" key="1">
    <citation type="journal article" date="2016" name="Nat. Commun.">
        <title>Thousands of microbial genomes shed light on interconnected biogeochemical processes in an aquifer system.</title>
        <authorList>
            <person name="Anantharaman K."/>
            <person name="Brown C.T."/>
            <person name="Hug L.A."/>
            <person name="Sharon I."/>
            <person name="Castelle C.J."/>
            <person name="Probst A.J."/>
            <person name="Thomas B.C."/>
            <person name="Singh A."/>
            <person name="Wilkins M.J."/>
            <person name="Karaoz U."/>
            <person name="Brodie E.L."/>
            <person name="Williams K.H."/>
            <person name="Hubbard S.S."/>
            <person name="Banfield J.F."/>
        </authorList>
    </citation>
    <scope>NUCLEOTIDE SEQUENCE [LARGE SCALE GENOMIC DNA]</scope>
</reference>
<evidence type="ECO:0000259" key="3">
    <source>
        <dbReference type="PROSITE" id="PS51186"/>
    </source>
</evidence>
<dbReference type="EMBL" id="MFFS01000058">
    <property type="protein sequence ID" value="OGF21554.1"/>
    <property type="molecule type" value="Genomic_DNA"/>
</dbReference>
<keyword evidence="2" id="KW-0012">Acyltransferase</keyword>
<dbReference type="Proteomes" id="UP000178323">
    <property type="component" value="Unassembled WGS sequence"/>
</dbReference>
<name>A0A1F5S4D7_9BACT</name>
<evidence type="ECO:0000313" key="5">
    <source>
        <dbReference type="Proteomes" id="UP000178323"/>
    </source>
</evidence>
<keyword evidence="1" id="KW-0808">Transferase</keyword>
<sequence>MIKKIDHGRIFFRSEFGEEDKFSIARITSSSQCFSEKEVCVAVELIEERFVKGERSGYYFIFAEYPIEEKSGVLGYVCYGPDAGVEGSSSFHIYWIAVDNEYRNFGIGRFLLCEAEKAIKDKGGKHIYIETSSRDIYIPARAFYEKNGYLKEAVLRDFYGQGDDKVIYSKKIK</sequence>
<dbReference type="STRING" id="1797985.A2Y83_05425"/>
<dbReference type="Gene3D" id="3.40.630.30">
    <property type="match status" value="1"/>
</dbReference>
<dbReference type="SUPFAM" id="SSF55729">
    <property type="entry name" value="Acyl-CoA N-acyltransferases (Nat)"/>
    <property type="match status" value="1"/>
</dbReference>
<dbReference type="PROSITE" id="PS51186">
    <property type="entry name" value="GNAT"/>
    <property type="match status" value="1"/>
</dbReference>
<dbReference type="AlphaFoldDB" id="A0A1F5S4D7"/>
<dbReference type="GO" id="GO:0016747">
    <property type="term" value="F:acyltransferase activity, transferring groups other than amino-acyl groups"/>
    <property type="evidence" value="ECO:0007669"/>
    <property type="project" value="InterPro"/>
</dbReference>
<dbReference type="InterPro" id="IPR016181">
    <property type="entry name" value="Acyl_CoA_acyltransferase"/>
</dbReference>
<dbReference type="PANTHER" id="PTHR43420:SF44">
    <property type="entry name" value="ACETYLTRANSFERASE YPEA"/>
    <property type="match status" value="1"/>
</dbReference>
<dbReference type="Pfam" id="PF00583">
    <property type="entry name" value="Acetyltransf_1"/>
    <property type="match status" value="1"/>
</dbReference>
<evidence type="ECO:0000256" key="2">
    <source>
        <dbReference type="ARBA" id="ARBA00023315"/>
    </source>
</evidence>
<protein>
    <recommendedName>
        <fullName evidence="3">N-acetyltransferase domain-containing protein</fullName>
    </recommendedName>
</protein>
<dbReference type="InterPro" id="IPR000182">
    <property type="entry name" value="GNAT_dom"/>
</dbReference>
<dbReference type="PANTHER" id="PTHR43420">
    <property type="entry name" value="ACETYLTRANSFERASE"/>
    <property type="match status" value="1"/>
</dbReference>
<comment type="caution">
    <text evidence="4">The sequence shown here is derived from an EMBL/GenBank/DDBJ whole genome shotgun (WGS) entry which is preliminary data.</text>
</comment>
<proteinExistence type="predicted"/>
<evidence type="ECO:0000256" key="1">
    <source>
        <dbReference type="ARBA" id="ARBA00022679"/>
    </source>
</evidence>
<organism evidence="4 5">
    <name type="scientific">Candidatus Falkowbacteria bacterium RBG_13_39_14</name>
    <dbReference type="NCBI Taxonomy" id="1797985"/>
    <lineage>
        <taxon>Bacteria</taxon>
        <taxon>Candidatus Falkowiibacteriota</taxon>
    </lineage>
</organism>
<dbReference type="InterPro" id="IPR050680">
    <property type="entry name" value="YpeA/RimI_acetyltransf"/>
</dbReference>
<accession>A0A1F5S4D7</accession>
<dbReference type="CDD" id="cd04301">
    <property type="entry name" value="NAT_SF"/>
    <property type="match status" value="1"/>
</dbReference>
<evidence type="ECO:0000313" key="4">
    <source>
        <dbReference type="EMBL" id="OGF21554.1"/>
    </source>
</evidence>